<dbReference type="Gene3D" id="2.40.170.20">
    <property type="entry name" value="TonB-dependent receptor, beta-barrel domain"/>
    <property type="match status" value="1"/>
</dbReference>
<evidence type="ECO:0000256" key="4">
    <source>
        <dbReference type="ARBA" id="ARBA00022692"/>
    </source>
</evidence>
<dbReference type="InterPro" id="IPR037066">
    <property type="entry name" value="Plug_dom_sf"/>
</dbReference>
<dbReference type="OrthoDB" id="9768177at2"/>
<reference evidence="16" key="1">
    <citation type="submission" date="2016-10" db="EMBL/GenBank/DDBJ databases">
        <authorList>
            <person name="Varghese N."/>
            <person name="Submissions S."/>
        </authorList>
    </citation>
    <scope>NUCLEOTIDE SEQUENCE [LARGE SCALE GENOMIC DNA]</scope>
    <source>
        <strain evidence="16">DSM 18610</strain>
    </source>
</reference>
<dbReference type="STRING" id="390241.SAMN04488023_12415"/>
<keyword evidence="9 10" id="KW-0998">Cell outer membrane</keyword>
<feature type="domain" description="TonB-dependent receptor-like beta-barrel" evidence="13">
    <location>
        <begin position="387"/>
        <end position="971"/>
    </location>
</feature>
<keyword evidence="4 10" id="KW-0812">Transmembrane</keyword>
<evidence type="ECO:0000313" key="15">
    <source>
        <dbReference type="EMBL" id="SER98996.1"/>
    </source>
</evidence>
<comment type="subcellular location">
    <subcellularLocation>
        <location evidence="1 10">Cell outer membrane</location>
        <topology evidence="1 10">Multi-pass membrane protein</topology>
    </subcellularLocation>
</comment>
<evidence type="ECO:0000256" key="10">
    <source>
        <dbReference type="PROSITE-ProRule" id="PRU01360"/>
    </source>
</evidence>
<dbReference type="PROSITE" id="PS52016">
    <property type="entry name" value="TONB_DEPENDENT_REC_3"/>
    <property type="match status" value="1"/>
</dbReference>
<dbReference type="NCBIfam" id="TIGR04057">
    <property type="entry name" value="SusC_RagA_signa"/>
    <property type="match status" value="1"/>
</dbReference>
<evidence type="ECO:0000256" key="11">
    <source>
        <dbReference type="RuleBase" id="RU003357"/>
    </source>
</evidence>
<dbReference type="InterPro" id="IPR000531">
    <property type="entry name" value="Beta-barrel_TonB"/>
</dbReference>
<evidence type="ECO:0000256" key="1">
    <source>
        <dbReference type="ARBA" id="ARBA00004571"/>
    </source>
</evidence>
<dbReference type="GO" id="GO:0009279">
    <property type="term" value="C:cell outer membrane"/>
    <property type="evidence" value="ECO:0007669"/>
    <property type="project" value="UniProtKB-SubCell"/>
</dbReference>
<dbReference type="InterPro" id="IPR023996">
    <property type="entry name" value="TonB-dep_OMP_SusC/RagA"/>
</dbReference>
<dbReference type="NCBIfam" id="TIGR04056">
    <property type="entry name" value="OMP_RagA_SusC"/>
    <property type="match status" value="1"/>
</dbReference>
<dbReference type="InterPro" id="IPR012910">
    <property type="entry name" value="Plug_dom"/>
</dbReference>
<dbReference type="SUPFAM" id="SSF56935">
    <property type="entry name" value="Porins"/>
    <property type="match status" value="1"/>
</dbReference>
<dbReference type="SUPFAM" id="SSF49464">
    <property type="entry name" value="Carboxypeptidase regulatory domain-like"/>
    <property type="match status" value="1"/>
</dbReference>
<protein>
    <submittedName>
        <fullName evidence="15">TonB-linked outer membrane protein, SusC/RagA family</fullName>
    </submittedName>
</protein>
<evidence type="ECO:0000313" key="16">
    <source>
        <dbReference type="Proteomes" id="UP000199572"/>
    </source>
</evidence>
<dbReference type="Proteomes" id="UP000199572">
    <property type="component" value="Unassembled WGS sequence"/>
</dbReference>
<dbReference type="AlphaFoldDB" id="A0A1H9TP90"/>
<dbReference type="InterPro" id="IPR039426">
    <property type="entry name" value="TonB-dep_rcpt-like"/>
</dbReference>
<keyword evidence="6 11" id="KW-0798">TonB box</keyword>
<comment type="similarity">
    <text evidence="10 11">Belongs to the TonB-dependent receptor family.</text>
</comment>
<dbReference type="GO" id="GO:0015344">
    <property type="term" value="F:siderophore uptake transmembrane transporter activity"/>
    <property type="evidence" value="ECO:0007669"/>
    <property type="project" value="TreeGrafter"/>
</dbReference>
<dbReference type="PANTHER" id="PTHR30069:SF29">
    <property type="entry name" value="HEMOGLOBIN AND HEMOGLOBIN-HAPTOGLOBIN-BINDING PROTEIN 1-RELATED"/>
    <property type="match status" value="1"/>
</dbReference>
<dbReference type="InterPro" id="IPR023997">
    <property type="entry name" value="TonB-dep_OMP_SusC/RagA_CS"/>
</dbReference>
<dbReference type="InterPro" id="IPR036942">
    <property type="entry name" value="Beta-barrel_TonB_sf"/>
</dbReference>
<sequence>MNIKYLIFLGAATLLGANKSYALTPDNPLKKNNAQSLISSKLADKNLINSFADITVKGKITDSAGPVPGASITLKSNPSIGTSTDGSGNFVITVPADGILVIKSIGYKTLEVPVQNKTSINIKLEEENNSLSDVVVVGYSSKKQGELSSSVTVLSAEKLKGVATNDVVNMIQGKAPGVVVSSGSGDPTSAPKINIRGISSINGGTAPLLVVDGNILGAYGSEGATYSPNDVESVTILKDAAATGLYGSRAGSGVIIVTTKSGKAGESKIEFNSVVGFNTPSNGKFHLMDSQQLYDYQKTFSNPNPSVLNTNTNWWDLATRTGMTQNYTVSASGGSEKMKYYISGNYYREQGTVVNNDKNAYNLRANLNGQLTPKLKLSLLLNGVFTKDNYQTGNTLGDAYLNLPYDPAYNPDGTPVDPRITPTWLGRDIENFLHSTQYNFSNARSLNLSADLNLDYNIAKHLTFSSYNRTTFFNSFSVDYYDKRTKEGGSTNGALYNSTDYKNRLLSSNRLKYENSFGAHHLTALAVGEAEKSYYDVASLNGKNLPAGRPVMSTATDIISNPSGGLNEYNFSKYLSQVDYDYAGKYFAVASFVHENSSRFGLNNSGGDFYQLGASWILSNEQFLKGIKPISFLKLRASYGTTGNAEIGDYPSLGLYAIDASASYGGVPGARPSQKGNPDLTWEKQKTTNLGFDIGFWNRIDLSVDVYDKRSNALLFQVPLPSTEGYSYIFQNVGALKNRGLEFNLTTKNFTGEFTWETNLNMAFNRNTILQLTDNKDAISPGGSQPKAIGRDIYDWKMPIWAGVDPNNGDPLWEKVIVDADGVEHIAVTNTYAQATRQYTGTSATPKFTGGFTNTFGYKGLTLSAFFNFVYGNEIYNNSRAYFDNDGLYESYNAMVLQSGWSRWSKIGDVATHPKPVLGGNHDSNQQSSRYLEDGSYIRLRNITLGYQIPASWLSKIKISSARIFVSGDNLWTATRFTGVDPEVDLSSGISSFKYPISKKVLFGINVGL</sequence>
<keyword evidence="2 10" id="KW-0813">Transport</keyword>
<keyword evidence="8" id="KW-0675">Receptor</keyword>
<keyword evidence="7 10" id="KW-0472">Membrane</keyword>
<evidence type="ECO:0000256" key="7">
    <source>
        <dbReference type="ARBA" id="ARBA00023136"/>
    </source>
</evidence>
<evidence type="ECO:0000259" key="13">
    <source>
        <dbReference type="Pfam" id="PF00593"/>
    </source>
</evidence>
<gene>
    <name evidence="15" type="ORF">SAMN04488023_12415</name>
</gene>
<feature type="chain" id="PRO_5011709453" evidence="12">
    <location>
        <begin position="23"/>
        <end position="1009"/>
    </location>
</feature>
<dbReference type="RefSeq" id="WP_090886481.1">
    <property type="nucleotide sequence ID" value="NZ_FOGG01000024.1"/>
</dbReference>
<organism evidence="15 16">
    <name type="scientific">Pedobacter rhizosphaerae</name>
    <dbReference type="NCBI Taxonomy" id="390241"/>
    <lineage>
        <taxon>Bacteria</taxon>
        <taxon>Pseudomonadati</taxon>
        <taxon>Bacteroidota</taxon>
        <taxon>Sphingobacteriia</taxon>
        <taxon>Sphingobacteriales</taxon>
        <taxon>Sphingobacteriaceae</taxon>
        <taxon>Pedobacter</taxon>
    </lineage>
</organism>
<evidence type="ECO:0000256" key="2">
    <source>
        <dbReference type="ARBA" id="ARBA00022448"/>
    </source>
</evidence>
<dbReference type="Pfam" id="PF00593">
    <property type="entry name" value="TonB_dep_Rec_b-barrel"/>
    <property type="match status" value="1"/>
</dbReference>
<dbReference type="Pfam" id="PF07715">
    <property type="entry name" value="Plug"/>
    <property type="match status" value="1"/>
</dbReference>
<evidence type="ECO:0000256" key="12">
    <source>
        <dbReference type="SAM" id="SignalP"/>
    </source>
</evidence>
<evidence type="ECO:0000256" key="5">
    <source>
        <dbReference type="ARBA" id="ARBA00022729"/>
    </source>
</evidence>
<keyword evidence="5 12" id="KW-0732">Signal</keyword>
<accession>A0A1H9TP90</accession>
<name>A0A1H9TP90_9SPHI</name>
<dbReference type="EMBL" id="FOGG01000024">
    <property type="protein sequence ID" value="SER98996.1"/>
    <property type="molecule type" value="Genomic_DNA"/>
</dbReference>
<evidence type="ECO:0000256" key="3">
    <source>
        <dbReference type="ARBA" id="ARBA00022452"/>
    </source>
</evidence>
<dbReference type="GO" id="GO:0044718">
    <property type="term" value="P:siderophore transmembrane transport"/>
    <property type="evidence" value="ECO:0007669"/>
    <property type="project" value="TreeGrafter"/>
</dbReference>
<feature type="signal peptide" evidence="12">
    <location>
        <begin position="1"/>
        <end position="22"/>
    </location>
</feature>
<dbReference type="Gene3D" id="2.170.130.10">
    <property type="entry name" value="TonB-dependent receptor, plug domain"/>
    <property type="match status" value="1"/>
</dbReference>
<evidence type="ECO:0000256" key="8">
    <source>
        <dbReference type="ARBA" id="ARBA00023170"/>
    </source>
</evidence>
<evidence type="ECO:0000256" key="6">
    <source>
        <dbReference type="ARBA" id="ARBA00023077"/>
    </source>
</evidence>
<dbReference type="Pfam" id="PF13715">
    <property type="entry name" value="CarbopepD_reg_2"/>
    <property type="match status" value="1"/>
</dbReference>
<dbReference type="Gene3D" id="2.60.40.1120">
    <property type="entry name" value="Carboxypeptidase-like, regulatory domain"/>
    <property type="match status" value="1"/>
</dbReference>
<evidence type="ECO:0000259" key="14">
    <source>
        <dbReference type="Pfam" id="PF07715"/>
    </source>
</evidence>
<dbReference type="InterPro" id="IPR008969">
    <property type="entry name" value="CarboxyPept-like_regulatory"/>
</dbReference>
<evidence type="ECO:0000256" key="9">
    <source>
        <dbReference type="ARBA" id="ARBA00023237"/>
    </source>
</evidence>
<proteinExistence type="inferred from homology"/>
<keyword evidence="16" id="KW-1185">Reference proteome</keyword>
<keyword evidence="3 10" id="KW-1134">Transmembrane beta strand</keyword>
<feature type="domain" description="TonB-dependent receptor plug" evidence="14">
    <location>
        <begin position="146"/>
        <end position="254"/>
    </location>
</feature>
<dbReference type="PANTHER" id="PTHR30069">
    <property type="entry name" value="TONB-DEPENDENT OUTER MEMBRANE RECEPTOR"/>
    <property type="match status" value="1"/>
</dbReference>